<keyword evidence="6" id="KW-1185">Reference proteome</keyword>
<dbReference type="GO" id="GO:0004674">
    <property type="term" value="F:protein serine/threonine kinase activity"/>
    <property type="evidence" value="ECO:0007669"/>
    <property type="project" value="UniProtKB-EC"/>
</dbReference>
<dbReference type="RefSeq" id="XP_035319382.1">
    <property type="nucleotide sequence ID" value="XM_035464712.1"/>
</dbReference>
<comment type="caution">
    <text evidence="5">The sequence shown here is derived from an EMBL/GenBank/DDBJ whole genome shotgun (WGS) entry which is preliminary data.</text>
</comment>
<evidence type="ECO:0000313" key="5">
    <source>
        <dbReference type="EMBL" id="KAF4120730.1"/>
    </source>
</evidence>
<dbReference type="AlphaFoldDB" id="A0A9P4YRH0"/>
<dbReference type="OrthoDB" id="8905873at2759"/>
<feature type="region of interest" description="Disordered" evidence="4">
    <location>
        <begin position="32"/>
        <end position="59"/>
    </location>
</feature>
<dbReference type="InterPro" id="IPR008266">
    <property type="entry name" value="Tyr_kinase_AS"/>
</dbReference>
<dbReference type="Gene3D" id="1.10.510.10">
    <property type="entry name" value="Transferase(Phosphotransferase) domain 1"/>
    <property type="match status" value="1"/>
</dbReference>
<feature type="compositionally biased region" description="Polar residues" evidence="4">
    <location>
        <begin position="32"/>
        <end position="50"/>
    </location>
</feature>
<evidence type="ECO:0000256" key="2">
    <source>
        <dbReference type="ARBA" id="ARBA00047899"/>
    </source>
</evidence>
<feature type="region of interest" description="Disordered" evidence="4">
    <location>
        <begin position="268"/>
        <end position="300"/>
    </location>
</feature>
<evidence type="ECO:0000313" key="6">
    <source>
        <dbReference type="Proteomes" id="UP000749293"/>
    </source>
</evidence>
<dbReference type="SUPFAM" id="SSF56112">
    <property type="entry name" value="Protein kinase-like (PK-like)"/>
    <property type="match status" value="1"/>
</dbReference>
<dbReference type="PROSITE" id="PS00109">
    <property type="entry name" value="PROTEIN_KINASE_TYR"/>
    <property type="match status" value="1"/>
</dbReference>
<dbReference type="PANTHER" id="PTHR37171">
    <property type="entry name" value="SERINE/THREONINE-PROTEIN KINASE YRZF-RELATED"/>
    <property type="match status" value="1"/>
</dbReference>
<comment type="catalytic activity">
    <reaction evidence="3">
        <text>L-seryl-[protein] + ATP = O-phospho-L-seryl-[protein] + ADP + H(+)</text>
        <dbReference type="Rhea" id="RHEA:17989"/>
        <dbReference type="Rhea" id="RHEA-COMP:9863"/>
        <dbReference type="Rhea" id="RHEA-COMP:11604"/>
        <dbReference type="ChEBI" id="CHEBI:15378"/>
        <dbReference type="ChEBI" id="CHEBI:29999"/>
        <dbReference type="ChEBI" id="CHEBI:30616"/>
        <dbReference type="ChEBI" id="CHEBI:83421"/>
        <dbReference type="ChEBI" id="CHEBI:456216"/>
        <dbReference type="EC" id="2.7.11.1"/>
    </reaction>
</comment>
<dbReference type="Proteomes" id="UP000749293">
    <property type="component" value="Unassembled WGS sequence"/>
</dbReference>
<accession>A0A9P4YRH0</accession>
<organism evidence="5 6">
    <name type="scientific">Geosmithia morbida</name>
    <dbReference type="NCBI Taxonomy" id="1094350"/>
    <lineage>
        <taxon>Eukaryota</taxon>
        <taxon>Fungi</taxon>
        <taxon>Dikarya</taxon>
        <taxon>Ascomycota</taxon>
        <taxon>Pezizomycotina</taxon>
        <taxon>Sordariomycetes</taxon>
        <taxon>Hypocreomycetidae</taxon>
        <taxon>Hypocreales</taxon>
        <taxon>Bionectriaceae</taxon>
        <taxon>Geosmithia</taxon>
    </lineage>
</organism>
<dbReference type="InterPro" id="IPR052396">
    <property type="entry name" value="Meiotic_Drive_Suppr_Kinase"/>
</dbReference>
<gene>
    <name evidence="5" type="ORF">GMORB2_2734</name>
</gene>
<comment type="catalytic activity">
    <reaction evidence="2">
        <text>L-threonyl-[protein] + ATP = O-phospho-L-threonyl-[protein] + ADP + H(+)</text>
        <dbReference type="Rhea" id="RHEA:46608"/>
        <dbReference type="Rhea" id="RHEA-COMP:11060"/>
        <dbReference type="Rhea" id="RHEA-COMP:11605"/>
        <dbReference type="ChEBI" id="CHEBI:15378"/>
        <dbReference type="ChEBI" id="CHEBI:30013"/>
        <dbReference type="ChEBI" id="CHEBI:30616"/>
        <dbReference type="ChEBI" id="CHEBI:61977"/>
        <dbReference type="ChEBI" id="CHEBI:456216"/>
        <dbReference type="EC" id="2.7.11.1"/>
    </reaction>
</comment>
<dbReference type="InterPro" id="IPR011009">
    <property type="entry name" value="Kinase-like_dom_sf"/>
</dbReference>
<dbReference type="EC" id="2.7.11.1" evidence="1"/>
<name>A0A9P4YRH0_9HYPO</name>
<proteinExistence type="predicted"/>
<protein>
    <recommendedName>
        <fullName evidence="1">non-specific serine/threonine protein kinase</fullName>
        <ecNumber evidence="1">2.7.11.1</ecNumber>
    </recommendedName>
</protein>
<dbReference type="EMBL" id="JAANYQ010000015">
    <property type="protein sequence ID" value="KAF4120730.1"/>
    <property type="molecule type" value="Genomic_DNA"/>
</dbReference>
<reference evidence="5" key="1">
    <citation type="submission" date="2020-03" db="EMBL/GenBank/DDBJ databases">
        <title>Site-based positive gene gene selection in Geosmithia morbida across the United States reveals a broad range of putative effectors and factors for local host and environmental adapation.</title>
        <authorList>
            <person name="Onufrak A."/>
            <person name="Murdoch R.W."/>
            <person name="Gazis R."/>
            <person name="Huff M."/>
            <person name="Staton M."/>
            <person name="Klingeman W."/>
            <person name="Hadziabdic D."/>
        </authorList>
    </citation>
    <scope>NUCLEOTIDE SEQUENCE</scope>
    <source>
        <strain evidence="5">1262</strain>
    </source>
</reference>
<feature type="compositionally biased region" description="Basic and acidic residues" evidence="4">
    <location>
        <begin position="282"/>
        <end position="293"/>
    </location>
</feature>
<evidence type="ECO:0000256" key="3">
    <source>
        <dbReference type="ARBA" id="ARBA00048679"/>
    </source>
</evidence>
<evidence type="ECO:0000256" key="4">
    <source>
        <dbReference type="SAM" id="MobiDB-lite"/>
    </source>
</evidence>
<dbReference type="GeneID" id="55968964"/>
<dbReference type="PANTHER" id="PTHR37171:SF1">
    <property type="entry name" value="SERINE_THREONINE-PROTEIN KINASE YRZF-RELATED"/>
    <property type="match status" value="1"/>
</dbReference>
<evidence type="ECO:0000256" key="1">
    <source>
        <dbReference type="ARBA" id="ARBA00012513"/>
    </source>
</evidence>
<sequence>MVVTITRRKYTRPLIDHPIYCGAVNVNELETRQGQSGSSVATRRNQQNEANRTHVTKRSRQRGLEYQYCTQKCLSGLINDGPIDHDCPNASLHGRQPINHATFLELLWKQLEASLDDGIWPLGIGGSRGVLFKVTLLEFGYTFVSKGTVRAFVVDLEHEAAVYARLKPLQDTYVPVFLGATDLQSMGKTYYYDHRVYVVHMSFMSWGGTRPDPHGGERLREKAALSLRAIHNNGVIHGDVRGANMLCSDEMDGIMVIDFERALLVPSPRPPLSPARSPIKRLRTEDPGQERSSSKRGLQHLLASDRAAVSHLFEE</sequence>